<dbReference type="AlphaFoldDB" id="A0A0E9SUB8"/>
<reference evidence="1" key="2">
    <citation type="journal article" date="2015" name="Fish Shellfish Immunol.">
        <title>Early steps in the European eel (Anguilla anguilla)-Vibrio vulnificus interaction in the gills: Role of the RtxA13 toxin.</title>
        <authorList>
            <person name="Callol A."/>
            <person name="Pajuelo D."/>
            <person name="Ebbesson L."/>
            <person name="Teles M."/>
            <person name="MacKenzie S."/>
            <person name="Amaro C."/>
        </authorList>
    </citation>
    <scope>NUCLEOTIDE SEQUENCE</scope>
</reference>
<reference evidence="1" key="1">
    <citation type="submission" date="2014-11" db="EMBL/GenBank/DDBJ databases">
        <authorList>
            <person name="Amaro Gonzalez C."/>
        </authorList>
    </citation>
    <scope>NUCLEOTIDE SEQUENCE</scope>
</reference>
<name>A0A0E9SUB8_ANGAN</name>
<sequence>MKISQILSVLAESQFKHRNGGRRI</sequence>
<evidence type="ECO:0000313" key="1">
    <source>
        <dbReference type="EMBL" id="JAH44153.1"/>
    </source>
</evidence>
<protein>
    <submittedName>
        <fullName evidence="1">Uncharacterized protein</fullName>
    </submittedName>
</protein>
<dbReference type="EMBL" id="GBXM01064424">
    <property type="protein sequence ID" value="JAH44153.1"/>
    <property type="molecule type" value="Transcribed_RNA"/>
</dbReference>
<accession>A0A0E9SUB8</accession>
<proteinExistence type="predicted"/>
<organism evidence="1">
    <name type="scientific">Anguilla anguilla</name>
    <name type="common">European freshwater eel</name>
    <name type="synonym">Muraena anguilla</name>
    <dbReference type="NCBI Taxonomy" id="7936"/>
    <lineage>
        <taxon>Eukaryota</taxon>
        <taxon>Metazoa</taxon>
        <taxon>Chordata</taxon>
        <taxon>Craniata</taxon>
        <taxon>Vertebrata</taxon>
        <taxon>Euteleostomi</taxon>
        <taxon>Actinopterygii</taxon>
        <taxon>Neopterygii</taxon>
        <taxon>Teleostei</taxon>
        <taxon>Anguilliformes</taxon>
        <taxon>Anguillidae</taxon>
        <taxon>Anguilla</taxon>
    </lineage>
</organism>